<sequence length="52" mass="5933">MIDWFNTCDLVCVPSRNEPFGIVVLEPGMKKTCSCKRRSCPRGEFQGRSYCS</sequence>
<gene>
    <name evidence="1" type="ORF">MSBRW_1785</name>
</gene>
<proteinExistence type="predicted"/>
<dbReference type="HOGENOM" id="CLU_3075295_0_0_2"/>
<organism evidence="1 2">
    <name type="scientific">Methanosarcina barkeri str. Wiesmoor</name>
    <dbReference type="NCBI Taxonomy" id="1434109"/>
    <lineage>
        <taxon>Archaea</taxon>
        <taxon>Methanobacteriati</taxon>
        <taxon>Methanobacteriota</taxon>
        <taxon>Stenosarchaea group</taxon>
        <taxon>Methanomicrobia</taxon>
        <taxon>Methanosarcinales</taxon>
        <taxon>Methanosarcinaceae</taxon>
        <taxon>Methanosarcina</taxon>
    </lineage>
</organism>
<name>A0A0E3QLE0_METBA</name>
<evidence type="ECO:0000313" key="2">
    <source>
        <dbReference type="Proteomes" id="UP000033038"/>
    </source>
</evidence>
<dbReference type="PATRIC" id="fig|1434109.4.peg.2262"/>
<reference evidence="1 2" key="1">
    <citation type="submission" date="2014-07" db="EMBL/GenBank/DDBJ databases">
        <title>Methanogenic archaea and the global carbon cycle.</title>
        <authorList>
            <person name="Henriksen J.R."/>
            <person name="Luke J."/>
            <person name="Reinhart S."/>
            <person name="Benedict M.N."/>
            <person name="Youngblut N.D."/>
            <person name="Metcalf M.E."/>
            <person name="Whitaker R.J."/>
            <person name="Metcalf W.W."/>
        </authorList>
    </citation>
    <scope>NUCLEOTIDE SEQUENCE [LARGE SCALE GENOMIC DNA]</scope>
    <source>
        <strain evidence="1 2">Wiesmoor</strain>
    </source>
</reference>
<dbReference type="Gene3D" id="3.40.50.2000">
    <property type="entry name" value="Glycogen Phosphorylase B"/>
    <property type="match status" value="1"/>
</dbReference>
<evidence type="ECO:0000313" key="1">
    <source>
        <dbReference type="EMBL" id="AKB51038.1"/>
    </source>
</evidence>
<dbReference type="AlphaFoldDB" id="A0A0E3QLE0"/>
<dbReference type="EMBL" id="CP009526">
    <property type="protein sequence ID" value="AKB51038.1"/>
    <property type="molecule type" value="Genomic_DNA"/>
</dbReference>
<accession>A0A0E3QLE0</accession>
<protein>
    <submittedName>
        <fullName evidence="1">Uncharacterized protein</fullName>
    </submittedName>
</protein>
<dbReference type="Proteomes" id="UP000033038">
    <property type="component" value="Chromosome"/>
</dbReference>
<dbReference type="SUPFAM" id="SSF53756">
    <property type="entry name" value="UDP-Glycosyltransferase/glycogen phosphorylase"/>
    <property type="match status" value="1"/>
</dbReference>
<dbReference type="KEGG" id="mbw:MSBRW_1785"/>